<dbReference type="SMART" id="SM00146">
    <property type="entry name" value="PI3Kc"/>
    <property type="match status" value="1"/>
</dbReference>
<dbReference type="PIRSF" id="PIRSF000587">
    <property type="entry name" value="PI3K_Vps34"/>
    <property type="match status" value="1"/>
</dbReference>
<dbReference type="GO" id="GO:0005524">
    <property type="term" value="F:ATP binding"/>
    <property type="evidence" value="ECO:0007669"/>
    <property type="project" value="UniProtKB-UniRule"/>
</dbReference>
<comment type="caution">
    <text evidence="11">The sequence shown here is derived from an EMBL/GenBank/DDBJ whole genome shotgun (WGS) entry which is preliminary data.</text>
</comment>
<keyword evidence="5 7" id="KW-0067">ATP-binding</keyword>
<evidence type="ECO:0000313" key="12">
    <source>
        <dbReference type="Proteomes" id="UP000717515"/>
    </source>
</evidence>
<dbReference type="InterPro" id="IPR015433">
    <property type="entry name" value="PI3/4_kinase"/>
</dbReference>
<dbReference type="SUPFAM" id="SSF56112">
    <property type="entry name" value="Protein kinase-like (PK-like)"/>
    <property type="match status" value="1"/>
</dbReference>
<dbReference type="AlphaFoldDB" id="A0A9P8CZY3"/>
<dbReference type="SMART" id="SM00145">
    <property type="entry name" value="PI3Ka"/>
    <property type="match status" value="1"/>
</dbReference>
<reference evidence="11" key="1">
    <citation type="submission" date="2021-07" db="EMBL/GenBank/DDBJ databases">
        <title>Draft genome of Mortierella alpina, strain LL118, isolated from an aspen leaf litter sample.</title>
        <authorList>
            <person name="Yang S."/>
            <person name="Vinatzer B.A."/>
        </authorList>
    </citation>
    <scope>NUCLEOTIDE SEQUENCE</scope>
    <source>
        <strain evidence="11">LL118</strain>
    </source>
</reference>
<keyword evidence="3 7" id="KW-0547">Nucleotide-binding</keyword>
<dbReference type="FunFam" id="3.30.1010.10:FF:000002">
    <property type="entry name" value="Phosphatidylinositol 3-kinase catalytic subunit type 3"/>
    <property type="match status" value="1"/>
</dbReference>
<dbReference type="Gene3D" id="1.25.40.70">
    <property type="entry name" value="Phosphatidylinositol 3-kinase, accessory domain (PIK)"/>
    <property type="match status" value="1"/>
</dbReference>
<proteinExistence type="inferred from homology"/>
<dbReference type="PROSITE" id="PS50290">
    <property type="entry name" value="PI3_4_KINASE_3"/>
    <property type="match status" value="1"/>
</dbReference>
<dbReference type="CDD" id="cd08397">
    <property type="entry name" value="C2_PI3K_class_III"/>
    <property type="match status" value="1"/>
</dbReference>
<dbReference type="EMBL" id="JAIFTL010000048">
    <property type="protein sequence ID" value="KAG9325104.1"/>
    <property type="molecule type" value="Genomic_DNA"/>
</dbReference>
<dbReference type="GO" id="GO:0005768">
    <property type="term" value="C:endosome"/>
    <property type="evidence" value="ECO:0007669"/>
    <property type="project" value="TreeGrafter"/>
</dbReference>
<dbReference type="InterPro" id="IPR035892">
    <property type="entry name" value="C2_domain_sf"/>
</dbReference>
<protein>
    <recommendedName>
        <fullName evidence="7">Phosphatidylinositol 3-kinase VPS34</fullName>
        <ecNumber evidence="7">2.7.1.137</ecNumber>
    </recommendedName>
</protein>
<dbReference type="CDD" id="cd00870">
    <property type="entry name" value="PI3Ka_III"/>
    <property type="match status" value="1"/>
</dbReference>
<evidence type="ECO:0000259" key="8">
    <source>
        <dbReference type="PROSITE" id="PS50290"/>
    </source>
</evidence>
<dbReference type="Gene3D" id="2.60.40.150">
    <property type="entry name" value="C2 domain"/>
    <property type="match status" value="1"/>
</dbReference>
<evidence type="ECO:0000313" key="11">
    <source>
        <dbReference type="EMBL" id="KAG9325104.1"/>
    </source>
</evidence>
<dbReference type="Pfam" id="PF00454">
    <property type="entry name" value="PI3_PI4_kinase"/>
    <property type="match status" value="1"/>
</dbReference>
<evidence type="ECO:0000256" key="5">
    <source>
        <dbReference type="ARBA" id="ARBA00022840"/>
    </source>
</evidence>
<comment type="catalytic activity">
    <reaction evidence="6">
        <text>a 1,2-diacyl-sn-glycero-3-phospho-(1D-myo-inositol) + ATP = a 1,2-diacyl-sn-glycero-3-phospho-(1D-myo-inositol-3-phosphate) + ADP + H(+)</text>
        <dbReference type="Rhea" id="RHEA:12709"/>
        <dbReference type="ChEBI" id="CHEBI:15378"/>
        <dbReference type="ChEBI" id="CHEBI:30616"/>
        <dbReference type="ChEBI" id="CHEBI:57880"/>
        <dbReference type="ChEBI" id="CHEBI:58088"/>
        <dbReference type="ChEBI" id="CHEBI:456216"/>
        <dbReference type="EC" id="2.7.1.137"/>
    </reaction>
    <physiologicalReaction direction="left-to-right" evidence="6">
        <dbReference type="Rhea" id="RHEA:12710"/>
    </physiologicalReaction>
</comment>
<dbReference type="GO" id="GO:0000045">
    <property type="term" value="P:autophagosome assembly"/>
    <property type="evidence" value="ECO:0007669"/>
    <property type="project" value="TreeGrafter"/>
</dbReference>
<dbReference type="PANTHER" id="PTHR10048">
    <property type="entry name" value="PHOSPHATIDYLINOSITOL KINASE"/>
    <property type="match status" value="1"/>
</dbReference>
<dbReference type="InterPro" id="IPR001263">
    <property type="entry name" value="PI3K_accessory_dom"/>
</dbReference>
<organism evidence="11 12">
    <name type="scientific">Mortierella alpina</name>
    <name type="common">Oleaginous fungus</name>
    <name type="synonym">Mortierella renispora</name>
    <dbReference type="NCBI Taxonomy" id="64518"/>
    <lineage>
        <taxon>Eukaryota</taxon>
        <taxon>Fungi</taxon>
        <taxon>Fungi incertae sedis</taxon>
        <taxon>Mucoromycota</taxon>
        <taxon>Mortierellomycotina</taxon>
        <taxon>Mortierellomycetes</taxon>
        <taxon>Mortierellales</taxon>
        <taxon>Mortierellaceae</taxon>
        <taxon>Mortierella</taxon>
    </lineage>
</organism>
<sequence length="866" mass="99119">MSAVRDVSGEKFKNYKDYSYCLTSKLDLNLCVRMQLLLSRNSLEWKSKRPRMDADIVPYSAERRSAYPDLFVTCQVFAGSQPLTVVLKTSYKAMSNKFAWNEWITLPIKYRDLPLNAQLAFTIWDASSPRKVEAVGGSTLQLFGNFNIILTGPQKLRMWPDCEADLSDLIKTPSDTGERDEMDRFEKLLKKQDRGDIPRTEWLDNLAYRQIEQIHKKLAAQSDKMLLNIDLPKFDFPVIFDEHEYEAKTNLSHHNFSGSAINSIPSLHINGAASSVLIVEDPEISRENPVEAKHRRLVRSHRNGPLDRELKPNPKIRDELAQILRYPPSHSLTTEEKDLLWKFRFYLTRDKRALTKFLKSVVWSDPAEAKQAVDLLPTWADVDVDDALELLGSSFENREVRSYAVGQLRSANDDDLLLFLLQLVQGLKFEHIDNNFGDSNLVAFLIERAVKNPILGNYFHWYIMIECEDVAVSKMYGKVSFQYMKAMNPYGIQRRESLRRQGELIETLASLSKNIKNMRDSRPKKIEKLREFISDPKNGLISFNPLALPLDPRIEVTGIIPEQTGIFKSSLLPLHLTFSCADGSQYQAIFKSGDDLRQDQLVIQIITLMDDLLRKENLDLKLLPYKVLATGADHGMVQFVQSQSLANVLNENNGSLLMFWRKYHLDERSVDTFGVRPDVMDAYVKSCAGYCVIMYLLGVGDRHLDNLLLSPNGKCQSKGMRGLKLNLMVIHGARNIFHVDFGFILGRDPKPFPAPMKITKEMVEAMGGFNSVHYQSFKSYCFTAYNILRKSANLILNLFGLMVDANIPDIKAEPDKAVWKVEERFQLDLTDDEAIKFFQNLINESVSALIPQIAETIHGWAQHWRK</sequence>
<feature type="domain" description="PI3K/PI4K catalytic" evidence="8">
    <location>
        <begin position="560"/>
        <end position="850"/>
    </location>
</feature>
<dbReference type="GO" id="GO:0048015">
    <property type="term" value="P:phosphatidylinositol-mediated signaling"/>
    <property type="evidence" value="ECO:0007669"/>
    <property type="project" value="TreeGrafter"/>
</dbReference>
<dbReference type="GO" id="GO:0005777">
    <property type="term" value="C:peroxisome"/>
    <property type="evidence" value="ECO:0007669"/>
    <property type="project" value="TreeGrafter"/>
</dbReference>
<dbReference type="GO" id="GO:0000407">
    <property type="term" value="C:phagophore assembly site"/>
    <property type="evidence" value="ECO:0007669"/>
    <property type="project" value="TreeGrafter"/>
</dbReference>
<dbReference type="InterPro" id="IPR036940">
    <property type="entry name" value="PI3/4_kinase_cat_sf"/>
</dbReference>
<dbReference type="EC" id="2.7.1.137" evidence="7"/>
<evidence type="ECO:0000259" key="9">
    <source>
        <dbReference type="PROSITE" id="PS51545"/>
    </source>
</evidence>
<name>A0A9P8CZY3_MORAP</name>
<evidence type="ECO:0000256" key="2">
    <source>
        <dbReference type="ARBA" id="ARBA00022679"/>
    </source>
</evidence>
<dbReference type="GO" id="GO:0006897">
    <property type="term" value="P:endocytosis"/>
    <property type="evidence" value="ECO:0007669"/>
    <property type="project" value="TreeGrafter"/>
</dbReference>
<keyword evidence="4 7" id="KW-0418">Kinase</keyword>
<dbReference type="InterPro" id="IPR018936">
    <property type="entry name" value="PI3/4_kinase_CS"/>
</dbReference>
<evidence type="ECO:0000256" key="3">
    <source>
        <dbReference type="ARBA" id="ARBA00022741"/>
    </source>
</evidence>
<dbReference type="PANTHER" id="PTHR10048:SF7">
    <property type="entry name" value="PHOSPHATIDYLINOSITOL 3-KINASE CATALYTIC SUBUNIT TYPE 3"/>
    <property type="match status" value="1"/>
</dbReference>
<dbReference type="Gene3D" id="3.30.1010.10">
    <property type="entry name" value="Phosphatidylinositol 3-kinase Catalytic Subunit, Chain A, domain 4"/>
    <property type="match status" value="1"/>
</dbReference>
<feature type="domain" description="PIK helical" evidence="9">
    <location>
        <begin position="307"/>
        <end position="486"/>
    </location>
</feature>
<dbReference type="InterPro" id="IPR002420">
    <property type="entry name" value="PI3K-type_C2_dom"/>
</dbReference>
<dbReference type="PROSITE" id="PS00915">
    <property type="entry name" value="PI3_4_KINASE_1"/>
    <property type="match status" value="1"/>
</dbReference>
<dbReference type="PROSITE" id="PS00916">
    <property type="entry name" value="PI3_4_KINASE_2"/>
    <property type="match status" value="1"/>
</dbReference>
<dbReference type="SMART" id="SM00142">
    <property type="entry name" value="PI3K_C2"/>
    <property type="match status" value="1"/>
</dbReference>
<dbReference type="InterPro" id="IPR057756">
    <property type="entry name" value="PI3-kinase_type3/VPS34_cat"/>
</dbReference>
<dbReference type="InterPro" id="IPR016024">
    <property type="entry name" value="ARM-type_fold"/>
</dbReference>
<keyword evidence="2 7" id="KW-0808">Transferase</keyword>
<dbReference type="PROSITE" id="PS51547">
    <property type="entry name" value="C2_PI3K"/>
    <property type="match status" value="1"/>
</dbReference>
<dbReference type="InterPro" id="IPR008290">
    <property type="entry name" value="PI3K_Vps34"/>
</dbReference>
<dbReference type="PROSITE" id="PS51545">
    <property type="entry name" value="PIK_HELICAL"/>
    <property type="match status" value="1"/>
</dbReference>
<evidence type="ECO:0000256" key="1">
    <source>
        <dbReference type="ARBA" id="ARBA00006209"/>
    </source>
</evidence>
<dbReference type="SUPFAM" id="SSF49562">
    <property type="entry name" value="C2 domain (Calcium/lipid-binding domain, CaLB)"/>
    <property type="match status" value="1"/>
</dbReference>
<dbReference type="InterPro" id="IPR042236">
    <property type="entry name" value="PI3K_accessory_sf"/>
</dbReference>
<dbReference type="GO" id="GO:0034271">
    <property type="term" value="C:phosphatidylinositol 3-kinase complex, class III, type I"/>
    <property type="evidence" value="ECO:0007669"/>
    <property type="project" value="TreeGrafter"/>
</dbReference>
<comment type="similarity">
    <text evidence="1">Belongs to the PI3/PI4-kinase family. Type III PI4K subfamily.</text>
</comment>
<dbReference type="FunFam" id="1.25.40.70:FF:000009">
    <property type="entry name" value="Phosphatidylinositol 3-kinase VPS34"/>
    <property type="match status" value="1"/>
</dbReference>
<dbReference type="GO" id="GO:0016303">
    <property type="term" value="F:1-phosphatidylinositol-3-kinase activity"/>
    <property type="evidence" value="ECO:0007669"/>
    <property type="project" value="UniProtKB-UniRule"/>
</dbReference>
<dbReference type="CDD" id="cd00896">
    <property type="entry name" value="PI3Kc_III"/>
    <property type="match status" value="1"/>
</dbReference>
<evidence type="ECO:0000256" key="7">
    <source>
        <dbReference type="PIRNR" id="PIRNR000587"/>
    </source>
</evidence>
<gene>
    <name evidence="11" type="ORF">KVV02_006766</name>
</gene>
<dbReference type="Pfam" id="PF00613">
    <property type="entry name" value="PI3Ka"/>
    <property type="match status" value="1"/>
</dbReference>
<dbReference type="GO" id="GO:0034272">
    <property type="term" value="C:phosphatidylinositol 3-kinase complex, class III, type II"/>
    <property type="evidence" value="ECO:0007669"/>
    <property type="project" value="TreeGrafter"/>
</dbReference>
<accession>A0A9P8CZY3</accession>
<dbReference type="InterPro" id="IPR011009">
    <property type="entry name" value="Kinase-like_dom_sf"/>
</dbReference>
<evidence type="ECO:0000256" key="4">
    <source>
        <dbReference type="ARBA" id="ARBA00022777"/>
    </source>
</evidence>
<dbReference type="Pfam" id="PF00792">
    <property type="entry name" value="PI3K_C2"/>
    <property type="match status" value="1"/>
</dbReference>
<dbReference type="InterPro" id="IPR000403">
    <property type="entry name" value="PI3/4_kinase_cat_dom"/>
</dbReference>
<dbReference type="SUPFAM" id="SSF48371">
    <property type="entry name" value="ARM repeat"/>
    <property type="match status" value="1"/>
</dbReference>
<evidence type="ECO:0000256" key="6">
    <source>
        <dbReference type="ARBA" id="ARBA00023985"/>
    </source>
</evidence>
<dbReference type="Gene3D" id="1.10.1070.11">
    <property type="entry name" value="Phosphatidylinositol 3-/4-kinase, catalytic domain"/>
    <property type="match status" value="1"/>
</dbReference>
<feature type="domain" description="C2 PI3K-type" evidence="10">
    <location>
        <begin position="28"/>
        <end position="198"/>
    </location>
</feature>
<evidence type="ECO:0000259" key="10">
    <source>
        <dbReference type="PROSITE" id="PS51547"/>
    </source>
</evidence>
<dbReference type="Proteomes" id="UP000717515">
    <property type="component" value="Unassembled WGS sequence"/>
</dbReference>